<reference evidence="1 2" key="1">
    <citation type="submission" date="2024-11" db="EMBL/GenBank/DDBJ databases">
        <title>Adaptive evolution of stress response genes in parasites aligns with host niche diversity.</title>
        <authorList>
            <person name="Hahn C."/>
            <person name="Resl P."/>
        </authorList>
    </citation>
    <scope>NUCLEOTIDE SEQUENCE [LARGE SCALE GENOMIC DNA]</scope>
    <source>
        <strain evidence="1">EGGRZ-B1_66</strain>
        <tissue evidence="1">Body</tissue>
    </source>
</reference>
<proteinExistence type="predicted"/>
<protein>
    <submittedName>
        <fullName evidence="1">Uncharacterized protein</fullName>
    </submittedName>
</protein>
<gene>
    <name evidence="1" type="ORF">Ciccas_005257</name>
</gene>
<sequence length="78" mass="8817">MTLFRNHANSDSRINFKRFLHYYEGLSIAVGGCPLDTGNLEDPDTLDCWNAEVTPPNEALLSRDPFVQIVKTSWGLTF</sequence>
<comment type="caution">
    <text evidence="1">The sequence shown here is derived from an EMBL/GenBank/DDBJ whole genome shotgun (WGS) entry which is preliminary data.</text>
</comment>
<evidence type="ECO:0000313" key="1">
    <source>
        <dbReference type="EMBL" id="KAL3316104.1"/>
    </source>
</evidence>
<dbReference type="EMBL" id="JBJKFK010000601">
    <property type="protein sequence ID" value="KAL3316104.1"/>
    <property type="molecule type" value="Genomic_DNA"/>
</dbReference>
<name>A0ABD2Q973_9PLAT</name>
<keyword evidence="2" id="KW-1185">Reference proteome</keyword>
<dbReference type="Proteomes" id="UP001626550">
    <property type="component" value="Unassembled WGS sequence"/>
</dbReference>
<accession>A0ABD2Q973</accession>
<evidence type="ECO:0000313" key="2">
    <source>
        <dbReference type="Proteomes" id="UP001626550"/>
    </source>
</evidence>
<dbReference type="AlphaFoldDB" id="A0ABD2Q973"/>
<organism evidence="1 2">
    <name type="scientific">Cichlidogyrus casuarinus</name>
    <dbReference type="NCBI Taxonomy" id="1844966"/>
    <lineage>
        <taxon>Eukaryota</taxon>
        <taxon>Metazoa</taxon>
        <taxon>Spiralia</taxon>
        <taxon>Lophotrochozoa</taxon>
        <taxon>Platyhelminthes</taxon>
        <taxon>Monogenea</taxon>
        <taxon>Monopisthocotylea</taxon>
        <taxon>Dactylogyridea</taxon>
        <taxon>Ancyrocephalidae</taxon>
        <taxon>Cichlidogyrus</taxon>
    </lineage>
</organism>